<dbReference type="Proteomes" id="UP000295748">
    <property type="component" value="Chromosome"/>
</dbReference>
<dbReference type="EMBL" id="CP038266">
    <property type="protein sequence ID" value="QBR90156.1"/>
    <property type="molecule type" value="Genomic_DNA"/>
</dbReference>
<proteinExistence type="predicted"/>
<dbReference type="Gene3D" id="3.40.50.300">
    <property type="entry name" value="P-loop containing nucleotide triphosphate hydrolases"/>
    <property type="match status" value="1"/>
</dbReference>
<gene>
    <name evidence="1" type="ORF">E4K62_16600</name>
</gene>
<keyword evidence="1" id="KW-0378">Hydrolase</keyword>
<dbReference type="NCBIfam" id="TIGR01509">
    <property type="entry name" value="HAD-SF-IA-v3"/>
    <property type="match status" value="1"/>
</dbReference>
<dbReference type="SFLD" id="SFLDS00003">
    <property type="entry name" value="Haloacid_Dehalogenase"/>
    <property type="match status" value="1"/>
</dbReference>
<dbReference type="RefSeq" id="WP_135069562.1">
    <property type="nucleotide sequence ID" value="NZ_CP038266.1"/>
</dbReference>
<dbReference type="Gene3D" id="1.10.150.240">
    <property type="entry name" value="Putative phosphatase, domain 2"/>
    <property type="match status" value="1"/>
</dbReference>
<keyword evidence="2" id="KW-1185">Reference proteome</keyword>
<dbReference type="Pfam" id="PF00702">
    <property type="entry name" value="Hydrolase"/>
    <property type="match status" value="1"/>
</dbReference>
<reference evidence="1 2" key="1">
    <citation type="submission" date="2019-03" db="EMBL/GenBank/DDBJ databases">
        <authorList>
            <person name="Dong K."/>
        </authorList>
    </citation>
    <scope>NUCLEOTIDE SEQUENCE [LARGE SCALE GENOMIC DNA]</scope>
    <source>
        <strain evidence="2">dk512</strain>
    </source>
</reference>
<accession>A0ABX5SY61</accession>
<dbReference type="PANTHER" id="PTHR43481">
    <property type="entry name" value="FRUCTOSE-1-PHOSPHATE PHOSPHATASE"/>
    <property type="match status" value="1"/>
</dbReference>
<dbReference type="SUPFAM" id="SSF56784">
    <property type="entry name" value="HAD-like"/>
    <property type="match status" value="1"/>
</dbReference>
<name>A0ABX5SY61_9MICO</name>
<sequence>MIFLAVTGAPGAGKSTLGRALAAHLRLPLLDLDTLTNPLLEDLVTPLRGGTHWNDGALRATVRPARYRVLREALADQRRAGVGAVAVAPFTAELAGGEEWNRLAEACGQEPVVVWLTGTPETLAARRAQRDADRDAHAVDPPAEAPTVPHVRIDAALSTSQQVTRVLRALGRHREIPAESPLWSRRFDAALFDLDGTLIDSTPAVLRSWMLLASEYGIGLDVLASGHGQPAAQLIARMFPADRAEVALARISEIEAAEVSDVAPIPGSADFFASAPRRAIVTSGTRLIAGNRLQAAGLPRPDVVVTFDDVTRGKPDPEPFVLAAARLGVEPGDCVVFEDAPAGIAAARAAGCAVVAITGTHEADELADADVVVDRLDQLEFVADGSAFRLRIRP</sequence>
<dbReference type="InterPro" id="IPR023214">
    <property type="entry name" value="HAD_sf"/>
</dbReference>
<dbReference type="SUPFAM" id="SSF52540">
    <property type="entry name" value="P-loop containing nucleoside triphosphate hydrolases"/>
    <property type="match status" value="1"/>
</dbReference>
<dbReference type="InterPro" id="IPR051806">
    <property type="entry name" value="HAD-like_SPP"/>
</dbReference>
<dbReference type="InterPro" id="IPR036412">
    <property type="entry name" value="HAD-like_sf"/>
</dbReference>
<protein>
    <submittedName>
        <fullName evidence="1">HAD family hydrolase</fullName>
    </submittedName>
</protein>
<dbReference type="InterPro" id="IPR023198">
    <property type="entry name" value="PGP-like_dom2"/>
</dbReference>
<evidence type="ECO:0000313" key="1">
    <source>
        <dbReference type="EMBL" id="QBR90156.1"/>
    </source>
</evidence>
<dbReference type="SFLD" id="SFLDG01129">
    <property type="entry name" value="C1.5:_HAD__Beta-PGM__Phosphata"/>
    <property type="match status" value="1"/>
</dbReference>
<dbReference type="Pfam" id="PF13671">
    <property type="entry name" value="AAA_33"/>
    <property type="match status" value="1"/>
</dbReference>
<dbReference type="PANTHER" id="PTHR43481:SF4">
    <property type="entry name" value="GLYCEROL-1-PHOSPHATE PHOSPHOHYDROLASE 1-RELATED"/>
    <property type="match status" value="1"/>
</dbReference>
<dbReference type="GO" id="GO:0016787">
    <property type="term" value="F:hydrolase activity"/>
    <property type="evidence" value="ECO:0007669"/>
    <property type="project" value="UniProtKB-KW"/>
</dbReference>
<dbReference type="InterPro" id="IPR006439">
    <property type="entry name" value="HAD-SF_hydro_IA"/>
</dbReference>
<evidence type="ECO:0000313" key="2">
    <source>
        <dbReference type="Proteomes" id="UP000295748"/>
    </source>
</evidence>
<dbReference type="InterPro" id="IPR027417">
    <property type="entry name" value="P-loop_NTPase"/>
</dbReference>
<organism evidence="1 2">
    <name type="scientific">Microbacterium wangchenii</name>
    <dbReference type="NCBI Taxonomy" id="2541726"/>
    <lineage>
        <taxon>Bacteria</taxon>
        <taxon>Bacillati</taxon>
        <taxon>Actinomycetota</taxon>
        <taxon>Actinomycetes</taxon>
        <taxon>Micrococcales</taxon>
        <taxon>Microbacteriaceae</taxon>
        <taxon>Microbacterium</taxon>
    </lineage>
</organism>
<dbReference type="Gene3D" id="3.40.50.1000">
    <property type="entry name" value="HAD superfamily/HAD-like"/>
    <property type="match status" value="1"/>
</dbReference>